<evidence type="ECO:0000256" key="5">
    <source>
        <dbReference type="ARBA" id="ARBA00023004"/>
    </source>
</evidence>
<accession>A0A1B2DTC5</accession>
<keyword evidence="2 7" id="KW-0349">Heme</keyword>
<dbReference type="GO" id="GO:0004497">
    <property type="term" value="F:monooxygenase activity"/>
    <property type="evidence" value="ECO:0007669"/>
    <property type="project" value="UniProtKB-KW"/>
</dbReference>
<sequence length="420" mass="46599">MNYSDNSVSEKAALSLFSSDSPENPFPIFAQLRETGAVIPITVPMGGTDRQQWLVTRMEEVSQVLKDHARFTVDPETIGGSNEFKKAFMENTDASAPDTFFTGKSMLSVDDPDHRRLRRLVSKAFTPKYMESLRPRVQKIADELLDKVQDRGEMDLVRDYAYPLPIHVISDMLGVPEADRSQIHDWSKAISHGLGLGVRAPGVEEHLRAFGEYTAELVADKRKHPADDLISQLIAIEEEGDKLSQPELISMITLLIFAGHETTSNLIATGTLMLLDHPEQLEKLKADLSLAPSAFEELLRFNGPATMSGPRFATQDIVLAGQPIKKGDMLIPLLKSANRDECPFAQAEELDITRTINRHLAFGHGIHSCLGAPLARVEGDIAFQTLLRRMPNLRLSIPREDISWHFALSSQSLAALPVAF</sequence>
<reference evidence="8" key="1">
    <citation type="submission" date="2016-08" db="EMBL/GenBank/DDBJ databases">
        <title>Complete Genome Seqeunce of Paenibacillus sp. BIHB 4019 from tea rhizoplane.</title>
        <authorList>
            <person name="Thakur R."/>
            <person name="Swarnkar M.K."/>
            <person name="Gulati A."/>
        </authorList>
    </citation>
    <scope>NUCLEOTIDE SEQUENCE [LARGE SCALE GENOMIC DNA]</scope>
    <source>
        <strain evidence="8">BIHB4019</strain>
    </source>
</reference>
<name>A0A1B2DTC5_9BACL</name>
<dbReference type="SUPFAM" id="SSF48264">
    <property type="entry name" value="Cytochrome P450"/>
    <property type="match status" value="1"/>
</dbReference>
<evidence type="ECO:0000256" key="3">
    <source>
        <dbReference type="ARBA" id="ARBA00022723"/>
    </source>
</evidence>
<comment type="similarity">
    <text evidence="1 7">Belongs to the cytochrome P450 family.</text>
</comment>
<keyword evidence="3 7" id="KW-0479">Metal-binding</keyword>
<dbReference type="PRINTS" id="PR00359">
    <property type="entry name" value="BP450"/>
</dbReference>
<dbReference type="GO" id="GO:0016705">
    <property type="term" value="F:oxidoreductase activity, acting on paired donors, with incorporation or reduction of molecular oxygen"/>
    <property type="evidence" value="ECO:0007669"/>
    <property type="project" value="InterPro"/>
</dbReference>
<evidence type="ECO:0000256" key="2">
    <source>
        <dbReference type="ARBA" id="ARBA00022617"/>
    </source>
</evidence>
<protein>
    <submittedName>
        <fullName evidence="8">Cytochrome P450</fullName>
    </submittedName>
</protein>
<dbReference type="EMBL" id="CP016808">
    <property type="protein sequence ID" value="ANY70968.1"/>
    <property type="molecule type" value="Genomic_DNA"/>
</dbReference>
<dbReference type="CDD" id="cd11029">
    <property type="entry name" value="CYP107-like"/>
    <property type="match status" value="1"/>
</dbReference>
<evidence type="ECO:0000256" key="6">
    <source>
        <dbReference type="ARBA" id="ARBA00023033"/>
    </source>
</evidence>
<gene>
    <name evidence="8" type="ORF">BBD42_24640</name>
</gene>
<dbReference type="GO" id="GO:0020037">
    <property type="term" value="F:heme binding"/>
    <property type="evidence" value="ECO:0007669"/>
    <property type="project" value="InterPro"/>
</dbReference>
<dbReference type="InterPro" id="IPR017972">
    <property type="entry name" value="Cyt_P450_CS"/>
</dbReference>
<proteinExistence type="inferred from homology"/>
<dbReference type="PROSITE" id="PS00086">
    <property type="entry name" value="CYTOCHROME_P450"/>
    <property type="match status" value="1"/>
</dbReference>
<keyword evidence="4 7" id="KW-0560">Oxidoreductase</keyword>
<dbReference type="Pfam" id="PF00067">
    <property type="entry name" value="p450"/>
    <property type="match status" value="1"/>
</dbReference>
<evidence type="ECO:0000256" key="4">
    <source>
        <dbReference type="ARBA" id="ARBA00023002"/>
    </source>
</evidence>
<evidence type="ECO:0000256" key="7">
    <source>
        <dbReference type="RuleBase" id="RU000461"/>
    </source>
</evidence>
<keyword evidence="6 7" id="KW-0503">Monooxygenase</keyword>
<dbReference type="PANTHER" id="PTHR46696:SF1">
    <property type="entry name" value="CYTOCHROME P450 YJIB-RELATED"/>
    <property type="match status" value="1"/>
</dbReference>
<dbReference type="AlphaFoldDB" id="A0A1B2DTC5"/>
<keyword evidence="5 7" id="KW-0408">Iron</keyword>
<organism evidence="8">
    <name type="scientific">Paenibacillus sp. BIHB 4019</name>
    <dbReference type="NCBI Taxonomy" id="1870819"/>
    <lineage>
        <taxon>Bacteria</taxon>
        <taxon>Bacillati</taxon>
        <taxon>Bacillota</taxon>
        <taxon>Bacilli</taxon>
        <taxon>Bacillales</taxon>
        <taxon>Paenibacillaceae</taxon>
        <taxon>Paenibacillus</taxon>
    </lineage>
</organism>
<evidence type="ECO:0000256" key="1">
    <source>
        <dbReference type="ARBA" id="ARBA00010617"/>
    </source>
</evidence>
<dbReference type="InterPro" id="IPR036396">
    <property type="entry name" value="Cyt_P450_sf"/>
</dbReference>
<dbReference type="PANTHER" id="PTHR46696">
    <property type="entry name" value="P450, PUTATIVE (EUROFUNG)-RELATED"/>
    <property type="match status" value="1"/>
</dbReference>
<dbReference type="InterPro" id="IPR001128">
    <property type="entry name" value="Cyt_P450"/>
</dbReference>
<dbReference type="Gene3D" id="1.10.630.10">
    <property type="entry name" value="Cytochrome P450"/>
    <property type="match status" value="1"/>
</dbReference>
<dbReference type="InterPro" id="IPR002397">
    <property type="entry name" value="Cyt_P450_B"/>
</dbReference>
<dbReference type="FunFam" id="1.10.630.10:FF:000018">
    <property type="entry name" value="Cytochrome P450 monooxygenase"/>
    <property type="match status" value="1"/>
</dbReference>
<evidence type="ECO:0000313" key="8">
    <source>
        <dbReference type="EMBL" id="ANY70968.1"/>
    </source>
</evidence>
<dbReference type="GO" id="GO:0005506">
    <property type="term" value="F:iron ion binding"/>
    <property type="evidence" value="ECO:0007669"/>
    <property type="project" value="InterPro"/>
</dbReference>